<comment type="caution">
    <text evidence="2">The sequence shown here is derived from an EMBL/GenBank/DDBJ whole genome shotgun (WGS) entry which is preliminary data.</text>
</comment>
<reference evidence="2" key="1">
    <citation type="submission" date="2016-03" db="EMBL/GenBank/DDBJ databases">
        <title>Mechanisms controlling the formation of the plant cell surface in tip-growing cells are functionally conserved among land plants.</title>
        <authorList>
            <person name="Honkanen S."/>
            <person name="Jones V.A."/>
            <person name="Morieri G."/>
            <person name="Champion C."/>
            <person name="Hetherington A.J."/>
            <person name="Kelly S."/>
            <person name="Saint-Marcoux D."/>
            <person name="Proust H."/>
            <person name="Prescott H."/>
            <person name="Dolan L."/>
        </authorList>
    </citation>
    <scope>NUCLEOTIDE SEQUENCE [LARGE SCALE GENOMIC DNA]</scope>
    <source>
        <tissue evidence="2">Whole gametophyte</tissue>
    </source>
</reference>
<protein>
    <submittedName>
        <fullName evidence="2">Uncharacterized protein</fullName>
    </submittedName>
</protein>
<feature type="region of interest" description="Disordered" evidence="1">
    <location>
        <begin position="54"/>
        <end position="106"/>
    </location>
</feature>
<proteinExistence type="predicted"/>
<gene>
    <name evidence="2" type="ORF">AXG93_1502s1190</name>
</gene>
<evidence type="ECO:0000256" key="1">
    <source>
        <dbReference type="SAM" id="MobiDB-lite"/>
    </source>
</evidence>
<dbReference type="AlphaFoldDB" id="A0A176WD73"/>
<evidence type="ECO:0000313" key="3">
    <source>
        <dbReference type="Proteomes" id="UP000077202"/>
    </source>
</evidence>
<dbReference type="Proteomes" id="UP000077202">
    <property type="component" value="Unassembled WGS sequence"/>
</dbReference>
<evidence type="ECO:0000313" key="2">
    <source>
        <dbReference type="EMBL" id="OAE31019.1"/>
    </source>
</evidence>
<sequence length="106" mass="11615">MIRTGFGTSTLEQCALTVLATCDGVRVGCVGIRAPRQQWELRVHSRKRAPLIMARGEMEDRASGARSRRSSTYGSRLMAPPLGSELLTTRPSPVRHLSGNRLHMAA</sequence>
<keyword evidence="3" id="KW-1185">Reference proteome</keyword>
<organism evidence="2 3">
    <name type="scientific">Marchantia polymorpha subsp. ruderalis</name>
    <dbReference type="NCBI Taxonomy" id="1480154"/>
    <lineage>
        <taxon>Eukaryota</taxon>
        <taxon>Viridiplantae</taxon>
        <taxon>Streptophyta</taxon>
        <taxon>Embryophyta</taxon>
        <taxon>Marchantiophyta</taxon>
        <taxon>Marchantiopsida</taxon>
        <taxon>Marchantiidae</taxon>
        <taxon>Marchantiales</taxon>
        <taxon>Marchantiaceae</taxon>
        <taxon>Marchantia</taxon>
    </lineage>
</organism>
<accession>A0A176WD73</accession>
<name>A0A176WD73_MARPO</name>
<dbReference type="EMBL" id="LVLJ01001188">
    <property type="protein sequence ID" value="OAE31019.1"/>
    <property type="molecule type" value="Genomic_DNA"/>
</dbReference>